<keyword evidence="2" id="KW-1185">Reference proteome</keyword>
<organism evidence="1 2">
    <name type="scientific">Reticulomyxa filosa</name>
    <dbReference type="NCBI Taxonomy" id="46433"/>
    <lineage>
        <taxon>Eukaryota</taxon>
        <taxon>Sar</taxon>
        <taxon>Rhizaria</taxon>
        <taxon>Retaria</taxon>
        <taxon>Foraminifera</taxon>
        <taxon>Monothalamids</taxon>
        <taxon>Reticulomyxidae</taxon>
        <taxon>Reticulomyxa</taxon>
    </lineage>
</organism>
<comment type="caution">
    <text evidence="1">The sequence shown here is derived from an EMBL/GenBank/DDBJ whole genome shotgun (WGS) entry which is preliminary data.</text>
</comment>
<dbReference type="EMBL" id="ASPP01015026">
    <property type="protein sequence ID" value="ETO18374.1"/>
    <property type="molecule type" value="Genomic_DNA"/>
</dbReference>
<sequence length="262" mass="30883">MYMYMCVCVNKQKMSKLQVLENFIEIVKTKETAEKSLRLIMSLFKEHTIENPQETIAGLISKLVHNVTFYDMKTCVCMYICTSVSHKNVSIDNLYVYKRTWTTLEDKNKAGDDQRQNRENALRQTLFARVTSYLFHATNLCKPSLAKKENVIDDVSFLLNESTHVDMLGDSTWLESLHESDRGHKEEDTFFELRSQIRRGKEDLPENYSDEWMDQLWNLWSEGAKHYINNLEHQQNTIDAPKYMGEYLKRAFELGEKFNVFD</sequence>
<proteinExistence type="predicted"/>
<evidence type="ECO:0000313" key="1">
    <source>
        <dbReference type="EMBL" id="ETO18374.1"/>
    </source>
</evidence>
<gene>
    <name evidence="1" type="ORF">RFI_18899</name>
</gene>
<accession>X6MX55</accession>
<evidence type="ECO:0000313" key="2">
    <source>
        <dbReference type="Proteomes" id="UP000023152"/>
    </source>
</evidence>
<reference evidence="1 2" key="1">
    <citation type="journal article" date="2013" name="Curr. Biol.">
        <title>The Genome of the Foraminiferan Reticulomyxa filosa.</title>
        <authorList>
            <person name="Glockner G."/>
            <person name="Hulsmann N."/>
            <person name="Schleicher M."/>
            <person name="Noegel A.A."/>
            <person name="Eichinger L."/>
            <person name="Gallinger C."/>
            <person name="Pawlowski J."/>
            <person name="Sierra R."/>
            <person name="Euteneuer U."/>
            <person name="Pillet L."/>
            <person name="Moustafa A."/>
            <person name="Platzer M."/>
            <person name="Groth M."/>
            <person name="Szafranski K."/>
            <person name="Schliwa M."/>
        </authorList>
    </citation>
    <scope>NUCLEOTIDE SEQUENCE [LARGE SCALE GENOMIC DNA]</scope>
</reference>
<name>X6MX55_RETFI</name>
<protein>
    <submittedName>
        <fullName evidence="1">Uncharacterized protein</fullName>
    </submittedName>
</protein>
<dbReference type="AlphaFoldDB" id="X6MX55"/>
<dbReference type="Proteomes" id="UP000023152">
    <property type="component" value="Unassembled WGS sequence"/>
</dbReference>